<dbReference type="EMBL" id="JALPTH010000024">
    <property type="protein sequence ID" value="MCK8680161.1"/>
    <property type="molecule type" value="Genomic_DNA"/>
</dbReference>
<keyword evidence="5 18" id="KW-0808">Transferase</keyword>
<evidence type="ECO:0000256" key="2">
    <source>
        <dbReference type="ARBA" id="ARBA00004752"/>
    </source>
</evidence>
<dbReference type="Pfam" id="PF00275">
    <property type="entry name" value="EPSP_synthase"/>
    <property type="match status" value="1"/>
</dbReference>
<dbReference type="Proteomes" id="UP001522868">
    <property type="component" value="Unassembled WGS sequence"/>
</dbReference>
<protein>
    <recommendedName>
        <fullName evidence="13">UDP-N-acetylglucosamine 1-carboxyvinyltransferase</fullName>
        <ecNumber evidence="12">2.5.1.7</ecNumber>
    </recommendedName>
    <alternativeName>
        <fullName evidence="14">Enoylpyruvate transferase</fullName>
    </alternativeName>
    <alternativeName>
        <fullName evidence="15">UDP-N-acetylglucosamine enolpyruvyl transferase</fullName>
    </alternativeName>
</protein>
<keyword evidence="3" id="KW-0963">Cytoplasm</keyword>
<evidence type="ECO:0000256" key="6">
    <source>
        <dbReference type="ARBA" id="ARBA00022960"/>
    </source>
</evidence>
<accession>A0ABT0IFT8</accession>
<evidence type="ECO:0000256" key="16">
    <source>
        <dbReference type="ARBA" id="ARBA00047527"/>
    </source>
</evidence>
<keyword evidence="4" id="KW-0132">Cell division</keyword>
<keyword evidence="9" id="KW-0961">Cell wall biogenesis/degradation</keyword>
<comment type="pathway">
    <text evidence="2">Cell wall biogenesis; peptidoglycan biosynthesis.</text>
</comment>
<comment type="caution">
    <text evidence="18">The sequence shown here is derived from an EMBL/GenBank/DDBJ whole genome shotgun (WGS) entry which is preliminary data.</text>
</comment>
<gene>
    <name evidence="18" type="ORF">M1O15_22730</name>
</gene>
<evidence type="ECO:0000256" key="7">
    <source>
        <dbReference type="ARBA" id="ARBA00022984"/>
    </source>
</evidence>
<evidence type="ECO:0000256" key="15">
    <source>
        <dbReference type="ARBA" id="ARBA00042842"/>
    </source>
</evidence>
<evidence type="ECO:0000256" key="10">
    <source>
        <dbReference type="ARBA" id="ARBA00037534"/>
    </source>
</evidence>
<dbReference type="RefSeq" id="WP_248635977.1">
    <property type="nucleotide sequence ID" value="NZ_JALPTH010000024.1"/>
</dbReference>
<keyword evidence="19" id="KW-1185">Reference proteome</keyword>
<evidence type="ECO:0000256" key="8">
    <source>
        <dbReference type="ARBA" id="ARBA00023306"/>
    </source>
</evidence>
<evidence type="ECO:0000313" key="19">
    <source>
        <dbReference type="Proteomes" id="UP001522868"/>
    </source>
</evidence>
<evidence type="ECO:0000259" key="17">
    <source>
        <dbReference type="Pfam" id="PF00275"/>
    </source>
</evidence>
<evidence type="ECO:0000256" key="9">
    <source>
        <dbReference type="ARBA" id="ARBA00023316"/>
    </source>
</evidence>
<dbReference type="SUPFAM" id="SSF55205">
    <property type="entry name" value="EPT/RTPC-like"/>
    <property type="match status" value="1"/>
</dbReference>
<dbReference type="PANTHER" id="PTHR43783">
    <property type="entry name" value="UDP-N-ACETYLGLUCOSAMINE 1-CARBOXYVINYLTRANSFERASE"/>
    <property type="match status" value="1"/>
</dbReference>
<reference evidence="18 19" key="1">
    <citation type="submission" date="2022-04" db="EMBL/GenBank/DDBJ databases">
        <title>Streptomyces sp. nov. LCR6-01 isolated from Lichen of Dirinaria sp.</title>
        <authorList>
            <person name="Kanchanasin P."/>
            <person name="Tanasupawat S."/>
            <person name="Phongsopitanun W."/>
        </authorList>
    </citation>
    <scope>NUCLEOTIDE SEQUENCE [LARGE SCALE GENOMIC DNA]</scope>
    <source>
        <strain evidence="18 19">LCR6-01</strain>
    </source>
</reference>
<comment type="similarity">
    <text evidence="11">Belongs to the EPSP synthase family. MurA subfamily.</text>
</comment>
<evidence type="ECO:0000256" key="5">
    <source>
        <dbReference type="ARBA" id="ARBA00022679"/>
    </source>
</evidence>
<feature type="domain" description="Enolpyruvate transferase" evidence="17">
    <location>
        <begin position="3"/>
        <end position="403"/>
    </location>
</feature>
<keyword evidence="6" id="KW-0133">Cell shape</keyword>
<comment type="catalytic activity">
    <reaction evidence="16">
        <text>phosphoenolpyruvate + UDP-N-acetyl-alpha-D-glucosamine = UDP-N-acetyl-3-O-(1-carboxyvinyl)-alpha-D-glucosamine + phosphate</text>
        <dbReference type="Rhea" id="RHEA:18681"/>
        <dbReference type="ChEBI" id="CHEBI:43474"/>
        <dbReference type="ChEBI" id="CHEBI:57705"/>
        <dbReference type="ChEBI" id="CHEBI:58702"/>
        <dbReference type="ChEBI" id="CHEBI:68483"/>
        <dbReference type="EC" id="2.5.1.7"/>
    </reaction>
</comment>
<dbReference type="EC" id="2.5.1.7" evidence="12"/>
<dbReference type="InterPro" id="IPR036968">
    <property type="entry name" value="Enolpyruvate_Tfrase_sf"/>
</dbReference>
<comment type="subcellular location">
    <subcellularLocation>
        <location evidence="1">Cytoplasm</location>
    </subcellularLocation>
</comment>
<keyword evidence="8" id="KW-0131">Cell cycle</keyword>
<dbReference type="PANTHER" id="PTHR43783:SF1">
    <property type="entry name" value="UDP-N-ACETYLGLUCOSAMINE 1-CARBOXYVINYLTRANSFERASE"/>
    <property type="match status" value="1"/>
</dbReference>
<dbReference type="InterPro" id="IPR001986">
    <property type="entry name" value="Enolpyruvate_Tfrase_dom"/>
</dbReference>
<evidence type="ECO:0000313" key="18">
    <source>
        <dbReference type="EMBL" id="MCK8680161.1"/>
    </source>
</evidence>
<evidence type="ECO:0000256" key="11">
    <source>
        <dbReference type="ARBA" id="ARBA00038367"/>
    </source>
</evidence>
<dbReference type="Gene3D" id="3.65.10.10">
    <property type="entry name" value="Enolpyruvate transferase domain"/>
    <property type="match status" value="2"/>
</dbReference>
<dbReference type="GO" id="GO:0008760">
    <property type="term" value="F:UDP-N-acetylglucosamine 1-carboxyvinyltransferase activity"/>
    <property type="evidence" value="ECO:0007669"/>
    <property type="project" value="UniProtKB-EC"/>
</dbReference>
<evidence type="ECO:0000256" key="3">
    <source>
        <dbReference type="ARBA" id="ARBA00022490"/>
    </source>
</evidence>
<evidence type="ECO:0000256" key="12">
    <source>
        <dbReference type="ARBA" id="ARBA00039108"/>
    </source>
</evidence>
<dbReference type="InterPro" id="IPR050068">
    <property type="entry name" value="MurA_subfamily"/>
</dbReference>
<keyword evidence="7" id="KW-0573">Peptidoglycan synthesis</keyword>
<sequence length="421" mass="43081">MKVTGGKALSGDYQVQGGKNIALHLYAAALLADEAVTLRDAPAILDTEVCVRLLRHTGTGASFDGQDFTVVPSAAPLPVVHPEAGRLIRTTAVLGAALLAKTGLVEFPHPGGDAFCPRLIDRHLAAMQAAGAEVLVSEEGVRAFLGHRGVRPFTVDVGTPYGPSLGATVTALLLAACCPRTSLITNPSVEPEVIEVARFLADRGVAVCRDAAGLHVTGTGHIGGGAFPVLGDRIEAATVAMAAVATGGRVTLRGVTLRDLPSGLVSALTAVGVLFSPGQNALDVRPGRSLSAIQTLTGPHPGLPTDTAPQLAALLTQAAGTSVIHERVYPRRDSHVAPLRAFGARVGSTGPLVSVEGASCLRAAEVEAADIRAGAALLIAALVADGTSVIRGLRHLRRGYGHLLRGLATLGAEITTEPETK</sequence>
<proteinExistence type="inferred from homology"/>
<comment type="function">
    <text evidence="10">Cell wall formation. Adds enolpyruvyl to UDP-N-acetylglucosamine.</text>
</comment>
<evidence type="ECO:0000256" key="13">
    <source>
        <dbReference type="ARBA" id="ARBA00039754"/>
    </source>
</evidence>
<dbReference type="InterPro" id="IPR013792">
    <property type="entry name" value="RNA3'P_cycl/enolpyr_Trfase_a/b"/>
</dbReference>
<evidence type="ECO:0000256" key="4">
    <source>
        <dbReference type="ARBA" id="ARBA00022618"/>
    </source>
</evidence>
<dbReference type="NCBIfam" id="NF006873">
    <property type="entry name" value="PRK09369.1"/>
    <property type="match status" value="1"/>
</dbReference>
<evidence type="ECO:0000256" key="14">
    <source>
        <dbReference type="ARBA" id="ARBA00042443"/>
    </source>
</evidence>
<organism evidence="18 19">
    <name type="scientific">Streptomyces lichenis</name>
    <dbReference type="NCBI Taxonomy" id="2306967"/>
    <lineage>
        <taxon>Bacteria</taxon>
        <taxon>Bacillati</taxon>
        <taxon>Actinomycetota</taxon>
        <taxon>Actinomycetes</taxon>
        <taxon>Kitasatosporales</taxon>
        <taxon>Streptomycetaceae</taxon>
        <taxon>Streptomyces</taxon>
    </lineage>
</organism>
<evidence type="ECO:0000256" key="1">
    <source>
        <dbReference type="ARBA" id="ARBA00004496"/>
    </source>
</evidence>
<name>A0ABT0IFT8_9ACTN</name>